<dbReference type="PROSITE" id="PS00099">
    <property type="entry name" value="THIOLASE_3"/>
    <property type="match status" value="1"/>
</dbReference>
<keyword evidence="9" id="KW-1185">Reference proteome</keyword>
<comment type="caution">
    <text evidence="8">The sequence shown here is derived from an EMBL/GenBank/DDBJ whole genome shotgun (WGS) entry which is preliminary data.</text>
</comment>
<evidence type="ECO:0000256" key="4">
    <source>
        <dbReference type="ARBA" id="ARBA00037924"/>
    </source>
</evidence>
<dbReference type="InterPro" id="IPR020610">
    <property type="entry name" value="Thiolase_AS"/>
</dbReference>
<dbReference type="CDD" id="cd00751">
    <property type="entry name" value="thiolase"/>
    <property type="match status" value="1"/>
</dbReference>
<dbReference type="Pfam" id="PF02803">
    <property type="entry name" value="Thiolase_C"/>
    <property type="match status" value="1"/>
</dbReference>
<evidence type="ECO:0000256" key="5">
    <source>
        <dbReference type="RuleBase" id="RU003557"/>
    </source>
</evidence>
<accession>A0ABN1N266</accession>
<sequence>MIKEVYIVSAVRTPLGSFGGKLAGMTAVELGSIAIKGALSKAGVTSDIVQEVFMGNVLSANLGQAPARQASIGAGIGYQVPCTTVNKVCASGMKAVMLAAQSIMLGINDVVVAGGMESMSNVPYYIPKGRFGYKYGNSELVDGLVKDGLFEVYYKFPMGNCADNTAKELSISREDQDAYAIQSYKRSAEAWEKGMFKDEIVPVEMTGRKGETILIEEDEEFRNVMFDKIPSLRPVFDKNGTVTAANASTMNDGASALVLVSKEKADELGLKPLAKIRGFADAATDPLWFTTAPALAIPKALKHAGVSSDEVSFYEINEAFSAVALANQRELKLDNDKLNVFGGAVALGHPLGASGARIITTLNSVLHQKSGNIGVAGICNGGGGASAIVIEKI</sequence>
<dbReference type="SUPFAM" id="SSF53901">
    <property type="entry name" value="Thiolase-like"/>
    <property type="match status" value="2"/>
</dbReference>
<dbReference type="InterPro" id="IPR020617">
    <property type="entry name" value="Thiolase_C"/>
</dbReference>
<comment type="similarity">
    <text evidence="1 5">Belongs to the thiolase-like superfamily. Thiolase family.</text>
</comment>
<evidence type="ECO:0000313" key="9">
    <source>
        <dbReference type="Proteomes" id="UP001500469"/>
    </source>
</evidence>
<feature type="domain" description="Thiolase C-terminal" evidence="7">
    <location>
        <begin position="270"/>
        <end position="392"/>
    </location>
</feature>
<dbReference type="NCBIfam" id="TIGR01930">
    <property type="entry name" value="AcCoA-C-Actrans"/>
    <property type="match status" value="1"/>
</dbReference>
<reference evidence="8 9" key="1">
    <citation type="journal article" date="2019" name="Int. J. Syst. Evol. Microbiol.">
        <title>The Global Catalogue of Microorganisms (GCM) 10K type strain sequencing project: providing services to taxonomists for standard genome sequencing and annotation.</title>
        <authorList>
            <consortium name="The Broad Institute Genomics Platform"/>
            <consortium name="The Broad Institute Genome Sequencing Center for Infectious Disease"/>
            <person name="Wu L."/>
            <person name="Ma J."/>
        </authorList>
    </citation>
    <scope>NUCLEOTIDE SEQUENCE [LARGE SCALE GENOMIC DNA]</scope>
    <source>
        <strain evidence="8 9">JCM 16112</strain>
    </source>
</reference>
<gene>
    <name evidence="8" type="ORF">GCM10009119_29410</name>
</gene>
<proteinExistence type="inferred from homology"/>
<dbReference type="InterPro" id="IPR020616">
    <property type="entry name" value="Thiolase_N"/>
</dbReference>
<dbReference type="PANTHER" id="PTHR18919:SF165">
    <property type="entry name" value="ACETYL-COA ACETYLTRANSFERASE"/>
    <property type="match status" value="1"/>
</dbReference>
<keyword evidence="2 5" id="KW-0808">Transferase</keyword>
<organism evidence="8 9">
    <name type="scientific">Algoriphagus jejuensis</name>
    <dbReference type="NCBI Taxonomy" id="419934"/>
    <lineage>
        <taxon>Bacteria</taxon>
        <taxon>Pseudomonadati</taxon>
        <taxon>Bacteroidota</taxon>
        <taxon>Cytophagia</taxon>
        <taxon>Cytophagales</taxon>
        <taxon>Cyclobacteriaceae</taxon>
        <taxon>Algoriphagus</taxon>
    </lineage>
</organism>
<evidence type="ECO:0000256" key="3">
    <source>
        <dbReference type="ARBA" id="ARBA00023315"/>
    </source>
</evidence>
<dbReference type="InterPro" id="IPR020615">
    <property type="entry name" value="Thiolase_acyl_enz_int_AS"/>
</dbReference>
<dbReference type="PROSITE" id="PS00098">
    <property type="entry name" value="THIOLASE_1"/>
    <property type="match status" value="1"/>
</dbReference>
<dbReference type="Gene3D" id="3.40.47.10">
    <property type="match status" value="1"/>
</dbReference>
<dbReference type="Pfam" id="PF00108">
    <property type="entry name" value="Thiolase_N"/>
    <property type="match status" value="1"/>
</dbReference>
<dbReference type="EMBL" id="BAAAFI010000037">
    <property type="protein sequence ID" value="GAA0879971.1"/>
    <property type="molecule type" value="Genomic_DNA"/>
</dbReference>
<dbReference type="PROSITE" id="PS00737">
    <property type="entry name" value="THIOLASE_2"/>
    <property type="match status" value="1"/>
</dbReference>
<evidence type="ECO:0000259" key="7">
    <source>
        <dbReference type="Pfam" id="PF02803"/>
    </source>
</evidence>
<evidence type="ECO:0000256" key="2">
    <source>
        <dbReference type="ARBA" id="ARBA00022679"/>
    </source>
</evidence>
<dbReference type="InterPro" id="IPR002155">
    <property type="entry name" value="Thiolase"/>
</dbReference>
<protein>
    <submittedName>
        <fullName evidence="8">Acetyl-CoA C-acyltransferase</fullName>
    </submittedName>
</protein>
<dbReference type="PANTHER" id="PTHR18919">
    <property type="entry name" value="ACETYL-COA C-ACYLTRANSFERASE"/>
    <property type="match status" value="1"/>
</dbReference>
<dbReference type="PIRSF" id="PIRSF000429">
    <property type="entry name" value="Ac-CoA_Ac_transf"/>
    <property type="match status" value="1"/>
</dbReference>
<dbReference type="InterPro" id="IPR020613">
    <property type="entry name" value="Thiolase_CS"/>
</dbReference>
<evidence type="ECO:0000256" key="1">
    <source>
        <dbReference type="ARBA" id="ARBA00010982"/>
    </source>
</evidence>
<dbReference type="Proteomes" id="UP001500469">
    <property type="component" value="Unassembled WGS sequence"/>
</dbReference>
<comment type="pathway">
    <text evidence="4">Metabolic intermediate biosynthesis; (R)-mevalonate biosynthesis; (R)-mevalonate from acetyl-CoA: step 1/3.</text>
</comment>
<dbReference type="InterPro" id="IPR016039">
    <property type="entry name" value="Thiolase-like"/>
</dbReference>
<feature type="domain" description="Thiolase N-terminal" evidence="6">
    <location>
        <begin position="5"/>
        <end position="262"/>
    </location>
</feature>
<name>A0ABN1N266_9BACT</name>
<evidence type="ECO:0000313" key="8">
    <source>
        <dbReference type="EMBL" id="GAA0879971.1"/>
    </source>
</evidence>
<keyword evidence="3 5" id="KW-0012">Acyltransferase</keyword>
<evidence type="ECO:0000259" key="6">
    <source>
        <dbReference type="Pfam" id="PF00108"/>
    </source>
</evidence>